<keyword evidence="5" id="KW-1185">Reference proteome</keyword>
<dbReference type="Gene3D" id="3.30.470.20">
    <property type="entry name" value="ATP-grasp fold, B domain"/>
    <property type="match status" value="1"/>
</dbReference>
<dbReference type="GO" id="GO:0018169">
    <property type="term" value="F:ribosomal S6-glutamic acid ligase activity"/>
    <property type="evidence" value="ECO:0007669"/>
    <property type="project" value="TreeGrafter"/>
</dbReference>
<proteinExistence type="predicted"/>
<keyword evidence="2" id="KW-0067">ATP-binding</keyword>
<dbReference type="Gene3D" id="3.30.1490.20">
    <property type="entry name" value="ATP-grasp fold, A domain"/>
    <property type="match status" value="1"/>
</dbReference>
<evidence type="ECO:0000259" key="3">
    <source>
        <dbReference type="PROSITE" id="PS50975"/>
    </source>
</evidence>
<dbReference type="GO" id="GO:0046872">
    <property type="term" value="F:metal ion binding"/>
    <property type="evidence" value="ECO:0007669"/>
    <property type="project" value="InterPro"/>
</dbReference>
<protein>
    <submittedName>
        <fullName evidence="4">Carboxylate--amine ligase</fullName>
    </submittedName>
</protein>
<dbReference type="AlphaFoldDB" id="A0A1E8CK13"/>
<comment type="caution">
    <text evidence="4">The sequence shown here is derived from an EMBL/GenBank/DDBJ whole genome shotgun (WGS) entry which is preliminary data.</text>
</comment>
<evidence type="ECO:0000256" key="2">
    <source>
        <dbReference type="PROSITE-ProRule" id="PRU00409"/>
    </source>
</evidence>
<dbReference type="Proteomes" id="UP000175669">
    <property type="component" value="Unassembled WGS sequence"/>
</dbReference>
<gene>
    <name evidence="4" type="ORF">PHACT_06340</name>
</gene>
<dbReference type="Pfam" id="PF08443">
    <property type="entry name" value="RimK"/>
    <property type="match status" value="1"/>
</dbReference>
<organism evidence="4 5">
    <name type="scientific">Pseudohongiella acticola</name>
    <dbReference type="NCBI Taxonomy" id="1524254"/>
    <lineage>
        <taxon>Bacteria</taxon>
        <taxon>Pseudomonadati</taxon>
        <taxon>Pseudomonadota</taxon>
        <taxon>Gammaproteobacteria</taxon>
        <taxon>Pseudomonadales</taxon>
        <taxon>Pseudohongiellaceae</taxon>
        <taxon>Pseudohongiella</taxon>
    </lineage>
</organism>
<keyword evidence="2" id="KW-0547">Nucleotide-binding</keyword>
<dbReference type="SUPFAM" id="SSF56059">
    <property type="entry name" value="Glutathione synthetase ATP-binding domain-like"/>
    <property type="match status" value="1"/>
</dbReference>
<name>A0A1E8CK13_9GAMM</name>
<dbReference type="OrthoDB" id="9800957at2"/>
<dbReference type="InterPro" id="IPR025839">
    <property type="entry name" value="RLAN_dom"/>
</dbReference>
<sequence>MPQLYLVVDDLDQWTHTLAGEAVISFETYLTEHPIKGQKKTRIINLCNTDQYLSTGYYCSLLAEAREHKVLPPANTLTDLSSQQLTLVQAAEVLEDLDQKDLTRTDDGYAFRIYFGRTALPQLKMLARRLFERFPCPILEVRLAFLPGAQAATAVAPNEAVAPVDAVDDSVTADSWQVRSVHAIAFAQLDEQEAPEFVAALEKFTQSVWRKPRSSKASRWDMAILVNPREKLPPSDAKALKKMERAAQKMGFAVEFIGPQDYARLGEFDALFIRETTAIDHHTYRFARKAEIEGLVVMDDPTSILRCCNKVFLQDAFTYNDVPTPLTRIVSSGSDASLDTLESVFSYPIVLKIPNSAFSVGVMKAEDRTMLKKMLNELLAKSALILAQEYLYTEFDWRVGVLNNRPLFACRYFMAKGHWQIYNHGEDRIGSGGWETLPTYEVPKAVLDAALKSARIIGDGLYGIDIKQQGNKVYVIEVNDNPSLEEGVEDAFIGDELYMQVMSEFARRLENRGR</sequence>
<dbReference type="PROSITE" id="PS50975">
    <property type="entry name" value="ATP_GRASP"/>
    <property type="match status" value="1"/>
</dbReference>
<dbReference type="RefSeq" id="WP_070116409.1">
    <property type="nucleotide sequence ID" value="NZ_MASR01000001.1"/>
</dbReference>
<dbReference type="PANTHER" id="PTHR21621:SF0">
    <property type="entry name" value="BETA-CITRYLGLUTAMATE SYNTHASE B-RELATED"/>
    <property type="match status" value="1"/>
</dbReference>
<dbReference type="PANTHER" id="PTHR21621">
    <property type="entry name" value="RIBOSOMAL PROTEIN S6 MODIFICATION PROTEIN"/>
    <property type="match status" value="1"/>
</dbReference>
<feature type="domain" description="ATP-grasp" evidence="3">
    <location>
        <begin position="314"/>
        <end position="506"/>
    </location>
</feature>
<reference evidence="5" key="1">
    <citation type="submission" date="2016-07" db="EMBL/GenBank/DDBJ databases">
        <authorList>
            <person name="Florea S."/>
            <person name="Webb J.S."/>
            <person name="Jaromczyk J."/>
            <person name="Schardl C.L."/>
        </authorList>
    </citation>
    <scope>NUCLEOTIDE SEQUENCE [LARGE SCALE GENOMIC DNA]</scope>
    <source>
        <strain evidence="5">KCTC 42131</strain>
    </source>
</reference>
<evidence type="ECO:0000256" key="1">
    <source>
        <dbReference type="ARBA" id="ARBA00023211"/>
    </source>
</evidence>
<dbReference type="InterPro" id="IPR011761">
    <property type="entry name" value="ATP-grasp"/>
</dbReference>
<dbReference type="GO" id="GO:0009432">
    <property type="term" value="P:SOS response"/>
    <property type="evidence" value="ECO:0007669"/>
    <property type="project" value="TreeGrafter"/>
</dbReference>
<accession>A0A1E8CK13</accession>
<evidence type="ECO:0000313" key="5">
    <source>
        <dbReference type="Proteomes" id="UP000175669"/>
    </source>
</evidence>
<keyword evidence="1" id="KW-0464">Manganese</keyword>
<dbReference type="GO" id="GO:0005524">
    <property type="term" value="F:ATP binding"/>
    <property type="evidence" value="ECO:0007669"/>
    <property type="project" value="UniProtKB-UniRule"/>
</dbReference>
<keyword evidence="4" id="KW-0436">Ligase</keyword>
<evidence type="ECO:0000313" key="4">
    <source>
        <dbReference type="EMBL" id="OFE12800.1"/>
    </source>
</evidence>
<dbReference type="InterPro" id="IPR013815">
    <property type="entry name" value="ATP_grasp_subdomain_1"/>
</dbReference>
<dbReference type="InterPro" id="IPR013651">
    <property type="entry name" value="ATP-grasp_RimK-type"/>
</dbReference>
<dbReference type="GO" id="GO:0005737">
    <property type="term" value="C:cytoplasm"/>
    <property type="evidence" value="ECO:0007669"/>
    <property type="project" value="TreeGrafter"/>
</dbReference>
<dbReference type="EMBL" id="MASR01000001">
    <property type="protein sequence ID" value="OFE12800.1"/>
    <property type="molecule type" value="Genomic_DNA"/>
</dbReference>
<dbReference type="STRING" id="1524254.PHACT_06340"/>
<dbReference type="Pfam" id="PF14401">
    <property type="entry name" value="RLAN"/>
    <property type="match status" value="1"/>
</dbReference>